<feature type="domain" description="DUF5672" evidence="1">
    <location>
        <begin position="65"/>
        <end position="243"/>
    </location>
</feature>
<dbReference type="EMBL" id="BJYS01000004">
    <property type="protein sequence ID" value="GEO03220.1"/>
    <property type="molecule type" value="Genomic_DNA"/>
</dbReference>
<protein>
    <recommendedName>
        <fullName evidence="1">DUF5672 domain-containing protein</fullName>
    </recommendedName>
</protein>
<dbReference type="AlphaFoldDB" id="A0A512AU59"/>
<evidence type="ECO:0000313" key="2">
    <source>
        <dbReference type="EMBL" id="GEO03220.1"/>
    </source>
</evidence>
<proteinExistence type="predicted"/>
<accession>A0A512AU59</accession>
<keyword evidence="3" id="KW-1185">Reference proteome</keyword>
<name>A0A512AU59_9BACT</name>
<dbReference type="InterPro" id="IPR043729">
    <property type="entry name" value="DUF5672"/>
</dbReference>
<dbReference type="OrthoDB" id="7391526at2"/>
<dbReference type="Proteomes" id="UP000321532">
    <property type="component" value="Unassembled WGS sequence"/>
</dbReference>
<evidence type="ECO:0000313" key="3">
    <source>
        <dbReference type="Proteomes" id="UP000321532"/>
    </source>
</evidence>
<reference evidence="2 3" key="1">
    <citation type="submission" date="2019-07" db="EMBL/GenBank/DDBJ databases">
        <title>Whole genome shotgun sequence of Adhaeribacter aerolatus NBRC 106133.</title>
        <authorList>
            <person name="Hosoyama A."/>
            <person name="Uohara A."/>
            <person name="Ohji S."/>
            <person name="Ichikawa N."/>
        </authorList>
    </citation>
    <scope>NUCLEOTIDE SEQUENCE [LARGE SCALE GENOMIC DNA]</scope>
    <source>
        <strain evidence="2 3">NBRC 106133</strain>
    </source>
</reference>
<sequence length="261" mass="31195">MQSDLKCVVVIPVYKKFNQLIVSELASLQQVLTVFIKRDIFLVAPNLLDCQPYLDLVKKLKRNVGVLRFDDHFFRSTDGYNELMLSLDFYECFTKYDYLLVAQTDSWVFRDDLDLWCSKGIDYVGAPWPDEDNLYKIINNKKKWFFRFSMLIQKAIGRKNDWRVGNGGFCLHNIQSSIKVLRWFNKLNLRFSGNEDLFWGIYIPLIWPFFKVPDELEAVAFAFEKNPEKYFKLNKSKLPFGCHAWEKYNPSFWKQWIYFEN</sequence>
<gene>
    <name evidence="2" type="ORF">AAE02nite_08840</name>
</gene>
<comment type="caution">
    <text evidence="2">The sequence shown here is derived from an EMBL/GenBank/DDBJ whole genome shotgun (WGS) entry which is preliminary data.</text>
</comment>
<dbReference type="Pfam" id="PF18922">
    <property type="entry name" value="DUF5672"/>
    <property type="match status" value="1"/>
</dbReference>
<evidence type="ECO:0000259" key="1">
    <source>
        <dbReference type="Pfam" id="PF18922"/>
    </source>
</evidence>
<organism evidence="2 3">
    <name type="scientific">Adhaeribacter aerolatus</name>
    <dbReference type="NCBI Taxonomy" id="670289"/>
    <lineage>
        <taxon>Bacteria</taxon>
        <taxon>Pseudomonadati</taxon>
        <taxon>Bacteroidota</taxon>
        <taxon>Cytophagia</taxon>
        <taxon>Cytophagales</taxon>
        <taxon>Hymenobacteraceae</taxon>
        <taxon>Adhaeribacter</taxon>
    </lineage>
</organism>
<dbReference type="RefSeq" id="WP_146895311.1">
    <property type="nucleotide sequence ID" value="NZ_BJYS01000004.1"/>
</dbReference>